<sequence length="163" mass="18366">MVKIEAVHPYPCHASELLAYFMQEALIVEKYQQIGSHEVHVTVSDRVDCTEVCSQRLVASEIPAKLKSFLGDTNKLTQTEQWQTVADEHFECQFITKLDGVPITIDGQMELINVADGCENRVTLTLKCALPFVGKKLEQFVGSSSEQMMEDEFQYLLSSFVEA</sequence>
<dbReference type="KEGG" id="fes:HER31_00670"/>
<name>A0A6H1UBG1_9GAMM</name>
<dbReference type="AlphaFoldDB" id="A0A6H1UBG1"/>
<protein>
    <submittedName>
        <fullName evidence="1">DUF2505 domain-containing protein</fullName>
    </submittedName>
</protein>
<evidence type="ECO:0000313" key="1">
    <source>
        <dbReference type="EMBL" id="QIZ75546.1"/>
    </source>
</evidence>
<proteinExistence type="predicted"/>
<organism evidence="1 2">
    <name type="scientific">Ferrimonas lipolytica</name>
    <dbReference type="NCBI Taxonomy" id="2724191"/>
    <lineage>
        <taxon>Bacteria</taxon>
        <taxon>Pseudomonadati</taxon>
        <taxon>Pseudomonadota</taxon>
        <taxon>Gammaproteobacteria</taxon>
        <taxon>Alteromonadales</taxon>
        <taxon>Ferrimonadaceae</taxon>
        <taxon>Ferrimonas</taxon>
    </lineage>
</organism>
<gene>
    <name evidence="1" type="ORF">HER31_00670</name>
</gene>
<dbReference type="RefSeq" id="WP_168658807.1">
    <property type="nucleotide sequence ID" value="NZ_CP051180.1"/>
</dbReference>
<dbReference type="Proteomes" id="UP000501602">
    <property type="component" value="Chromosome"/>
</dbReference>
<reference evidence="1 2" key="1">
    <citation type="submission" date="2020-04" db="EMBL/GenBank/DDBJ databases">
        <title>Ferrimonas sp. S7 isolated from sea water.</title>
        <authorList>
            <person name="Bae S.S."/>
            <person name="Baek K."/>
        </authorList>
    </citation>
    <scope>NUCLEOTIDE SEQUENCE [LARGE SCALE GENOMIC DNA]</scope>
    <source>
        <strain evidence="1 2">S7</strain>
    </source>
</reference>
<keyword evidence="2" id="KW-1185">Reference proteome</keyword>
<evidence type="ECO:0000313" key="2">
    <source>
        <dbReference type="Proteomes" id="UP000501602"/>
    </source>
</evidence>
<dbReference type="EMBL" id="CP051180">
    <property type="protein sequence ID" value="QIZ75546.1"/>
    <property type="molecule type" value="Genomic_DNA"/>
</dbReference>
<accession>A0A6H1UBG1</accession>
<dbReference type="Pfam" id="PF10698">
    <property type="entry name" value="DUF2505"/>
    <property type="match status" value="1"/>
</dbReference>
<dbReference type="InterPro" id="IPR019639">
    <property type="entry name" value="DUF2505"/>
</dbReference>